<dbReference type="Proteomes" id="UP001178461">
    <property type="component" value="Chromosome 12"/>
</dbReference>
<evidence type="ECO:0000256" key="1">
    <source>
        <dbReference type="SAM" id="Phobius"/>
    </source>
</evidence>
<reference evidence="2" key="1">
    <citation type="submission" date="2022-12" db="EMBL/GenBank/DDBJ databases">
        <authorList>
            <person name="Alioto T."/>
            <person name="Alioto T."/>
            <person name="Gomez Garrido J."/>
        </authorList>
    </citation>
    <scope>NUCLEOTIDE SEQUENCE</scope>
</reference>
<dbReference type="EMBL" id="OX395137">
    <property type="protein sequence ID" value="CAI5788475.1"/>
    <property type="molecule type" value="Genomic_DNA"/>
</dbReference>
<accession>A0AA35L244</accession>
<evidence type="ECO:0000313" key="2">
    <source>
        <dbReference type="EMBL" id="CAI5788475.1"/>
    </source>
</evidence>
<keyword evidence="1" id="KW-1133">Transmembrane helix</keyword>
<sequence>MFGTRRDRRGLKAKGRLRHIERELHTGVRSTSDRGLCIPLPFLFSFPVSFVVFFFNVYLVFLLYHMLKSFNNIFLTANTVKFCCLFPLLTAEETSPLSALKMACLLSSIEISKTLAAHSRYCMLLLQ</sequence>
<organism evidence="2 3">
    <name type="scientific">Podarcis lilfordi</name>
    <name type="common">Lilford's wall lizard</name>
    <dbReference type="NCBI Taxonomy" id="74358"/>
    <lineage>
        <taxon>Eukaryota</taxon>
        <taxon>Metazoa</taxon>
        <taxon>Chordata</taxon>
        <taxon>Craniata</taxon>
        <taxon>Vertebrata</taxon>
        <taxon>Euteleostomi</taxon>
        <taxon>Lepidosauria</taxon>
        <taxon>Squamata</taxon>
        <taxon>Bifurcata</taxon>
        <taxon>Unidentata</taxon>
        <taxon>Episquamata</taxon>
        <taxon>Laterata</taxon>
        <taxon>Lacertibaenia</taxon>
        <taxon>Lacertidae</taxon>
        <taxon>Podarcis</taxon>
    </lineage>
</organism>
<evidence type="ECO:0000313" key="3">
    <source>
        <dbReference type="Proteomes" id="UP001178461"/>
    </source>
</evidence>
<dbReference type="AlphaFoldDB" id="A0AA35L244"/>
<name>A0AA35L244_9SAUR</name>
<feature type="transmembrane region" description="Helical" evidence="1">
    <location>
        <begin position="42"/>
        <end position="64"/>
    </location>
</feature>
<keyword evidence="1" id="KW-0812">Transmembrane</keyword>
<keyword evidence="3" id="KW-1185">Reference proteome</keyword>
<gene>
    <name evidence="2" type="ORF">PODLI_1B033990</name>
</gene>
<keyword evidence="1" id="KW-0472">Membrane</keyword>
<proteinExistence type="predicted"/>
<protein>
    <submittedName>
        <fullName evidence="2">Uncharacterized protein</fullName>
    </submittedName>
</protein>